<protein>
    <recommendedName>
        <fullName evidence="1">Methyltransferase domain-containing protein</fullName>
    </recommendedName>
</protein>
<sequence>MRATANRAFTDRALSYWTEARIRKLNGDRNLPLLPHLAPVLLRTMGLLNKDASLPPTRMRKYRQINHMILMLQPALTELCANFPLVRILDAGCGRSYLTMLLAWWFAVHERHPVNI</sequence>
<feature type="domain" description="Methyltransferase" evidence="1">
    <location>
        <begin position="60"/>
        <end position="110"/>
    </location>
</feature>
<name>A0A382JFI3_9ZZZZ</name>
<proteinExistence type="predicted"/>
<evidence type="ECO:0000313" key="2">
    <source>
        <dbReference type="EMBL" id="SVC09977.1"/>
    </source>
</evidence>
<dbReference type="InterPro" id="IPR025714">
    <property type="entry name" value="Methyltranfer_dom"/>
</dbReference>
<dbReference type="AlphaFoldDB" id="A0A382JFI3"/>
<accession>A0A382JFI3</accession>
<evidence type="ECO:0000259" key="1">
    <source>
        <dbReference type="Pfam" id="PF13679"/>
    </source>
</evidence>
<feature type="non-terminal residue" evidence="2">
    <location>
        <position position="116"/>
    </location>
</feature>
<dbReference type="EMBL" id="UINC01073522">
    <property type="protein sequence ID" value="SVC09977.1"/>
    <property type="molecule type" value="Genomic_DNA"/>
</dbReference>
<gene>
    <name evidence="2" type="ORF">METZ01_LOCUS262831</name>
</gene>
<reference evidence="2" key="1">
    <citation type="submission" date="2018-05" db="EMBL/GenBank/DDBJ databases">
        <authorList>
            <person name="Lanie J.A."/>
            <person name="Ng W.-L."/>
            <person name="Kazmierczak K.M."/>
            <person name="Andrzejewski T.M."/>
            <person name="Davidsen T.M."/>
            <person name="Wayne K.J."/>
            <person name="Tettelin H."/>
            <person name="Glass J.I."/>
            <person name="Rusch D."/>
            <person name="Podicherti R."/>
            <person name="Tsui H.-C.T."/>
            <person name="Winkler M.E."/>
        </authorList>
    </citation>
    <scope>NUCLEOTIDE SEQUENCE</scope>
</reference>
<organism evidence="2">
    <name type="scientific">marine metagenome</name>
    <dbReference type="NCBI Taxonomy" id="408172"/>
    <lineage>
        <taxon>unclassified sequences</taxon>
        <taxon>metagenomes</taxon>
        <taxon>ecological metagenomes</taxon>
    </lineage>
</organism>
<dbReference type="Pfam" id="PF13679">
    <property type="entry name" value="Methyltransf_32"/>
    <property type="match status" value="1"/>
</dbReference>